<dbReference type="InterPro" id="IPR043502">
    <property type="entry name" value="DNA/RNA_pol_sf"/>
</dbReference>
<dbReference type="GO" id="GO:0009432">
    <property type="term" value="P:SOS response"/>
    <property type="evidence" value="ECO:0007669"/>
    <property type="project" value="UniProtKB-KW"/>
</dbReference>
<dbReference type="GO" id="GO:0003887">
    <property type="term" value="F:DNA-directed DNA polymerase activity"/>
    <property type="evidence" value="ECO:0007669"/>
    <property type="project" value="TreeGrafter"/>
</dbReference>
<evidence type="ECO:0000313" key="7">
    <source>
        <dbReference type="EMBL" id="MBK8890810.1"/>
    </source>
</evidence>
<protein>
    <submittedName>
        <fullName evidence="7">Y-family DNA polymerase</fullName>
    </submittedName>
</protein>
<feature type="domain" description="UmuC" evidence="6">
    <location>
        <begin position="9"/>
        <end position="164"/>
    </location>
</feature>
<comment type="caution">
    <text evidence="7">The sequence shown here is derived from an EMBL/GenBank/DDBJ whole genome shotgun (WGS) entry which is preliminary data.</text>
</comment>
<dbReference type="Proteomes" id="UP000808146">
    <property type="component" value="Unassembled WGS sequence"/>
</dbReference>
<dbReference type="AlphaFoldDB" id="A0A9D7QNB4"/>
<comment type="similarity">
    <text evidence="1">Belongs to the DNA polymerase type-Y family.</text>
</comment>
<organism evidence="7 8">
    <name type="scientific">Candidatus Dechloromonas phosphorivorans</name>
    <dbReference type="NCBI Taxonomy" id="2899244"/>
    <lineage>
        <taxon>Bacteria</taxon>
        <taxon>Pseudomonadati</taxon>
        <taxon>Pseudomonadota</taxon>
        <taxon>Betaproteobacteria</taxon>
        <taxon>Rhodocyclales</taxon>
        <taxon>Azonexaceae</taxon>
        <taxon>Dechloromonas</taxon>
    </lineage>
</organism>
<evidence type="ECO:0000259" key="6">
    <source>
        <dbReference type="PROSITE" id="PS50173"/>
    </source>
</evidence>
<dbReference type="Pfam" id="PF11799">
    <property type="entry name" value="IMS_C"/>
    <property type="match status" value="1"/>
</dbReference>
<dbReference type="InterPro" id="IPR017961">
    <property type="entry name" value="DNA_pol_Y-fam_little_finger"/>
</dbReference>
<dbReference type="GO" id="GO:0003684">
    <property type="term" value="F:damaged DNA binding"/>
    <property type="evidence" value="ECO:0007669"/>
    <property type="project" value="InterPro"/>
</dbReference>
<evidence type="ECO:0000256" key="4">
    <source>
        <dbReference type="ARBA" id="ARBA00023204"/>
    </source>
</evidence>
<name>A0A9D7QNB4_9RHOO</name>
<dbReference type="GO" id="GO:0005829">
    <property type="term" value="C:cytosol"/>
    <property type="evidence" value="ECO:0007669"/>
    <property type="project" value="TreeGrafter"/>
</dbReference>
<gene>
    <name evidence="7" type="ORF">IPN75_10700</name>
</gene>
<keyword evidence="2" id="KW-0227">DNA damage</keyword>
<evidence type="ECO:0000256" key="1">
    <source>
        <dbReference type="ARBA" id="ARBA00010945"/>
    </source>
</evidence>
<keyword evidence="5" id="KW-0742">SOS response</keyword>
<dbReference type="GO" id="GO:0042276">
    <property type="term" value="P:error-prone translesion synthesis"/>
    <property type="evidence" value="ECO:0007669"/>
    <property type="project" value="TreeGrafter"/>
</dbReference>
<dbReference type="GO" id="GO:0006281">
    <property type="term" value="P:DNA repair"/>
    <property type="evidence" value="ECO:0007669"/>
    <property type="project" value="UniProtKB-KW"/>
</dbReference>
<evidence type="ECO:0000256" key="3">
    <source>
        <dbReference type="ARBA" id="ARBA00023199"/>
    </source>
</evidence>
<dbReference type="EMBL" id="JADKBR010000015">
    <property type="protein sequence ID" value="MBK8890810.1"/>
    <property type="molecule type" value="Genomic_DNA"/>
</dbReference>
<accession>A0A9D7QNB4</accession>
<dbReference type="Pfam" id="PF00817">
    <property type="entry name" value="IMS"/>
    <property type="match status" value="1"/>
</dbReference>
<keyword evidence="3" id="KW-0741">SOS mutagenesis</keyword>
<dbReference type="InterPro" id="IPR050116">
    <property type="entry name" value="DNA_polymerase-Y"/>
</dbReference>
<evidence type="ECO:0000256" key="2">
    <source>
        <dbReference type="ARBA" id="ARBA00022763"/>
    </source>
</evidence>
<reference evidence="7" key="1">
    <citation type="submission" date="2020-10" db="EMBL/GenBank/DDBJ databases">
        <title>Connecting structure to function with the recovery of over 1000 high-quality activated sludge metagenome-assembled genomes encoding full-length rRNA genes using long-read sequencing.</title>
        <authorList>
            <person name="Singleton C.M."/>
            <person name="Petriglieri F."/>
            <person name="Kristensen J.M."/>
            <person name="Kirkegaard R.H."/>
            <person name="Michaelsen T.Y."/>
            <person name="Andersen M.H."/>
            <person name="Karst S.M."/>
            <person name="Dueholm M.S."/>
            <person name="Nielsen P.H."/>
            <person name="Albertsen M."/>
        </authorList>
    </citation>
    <scope>NUCLEOTIDE SEQUENCE</scope>
    <source>
        <strain evidence="7">OdNE_18-Q3-R46-58_BAT3C.305</strain>
    </source>
</reference>
<dbReference type="InterPro" id="IPR001126">
    <property type="entry name" value="UmuC"/>
</dbReference>
<dbReference type="PROSITE" id="PS50173">
    <property type="entry name" value="UMUC"/>
    <property type="match status" value="1"/>
</dbReference>
<dbReference type="InterPro" id="IPR025188">
    <property type="entry name" value="DUF4113"/>
</dbReference>
<evidence type="ECO:0000313" key="8">
    <source>
        <dbReference type="Proteomes" id="UP000808146"/>
    </source>
</evidence>
<keyword evidence="4" id="KW-0234">DNA repair</keyword>
<dbReference type="InterPro" id="IPR043128">
    <property type="entry name" value="Rev_trsase/Diguanyl_cyclase"/>
</dbReference>
<dbReference type="CDD" id="cd01700">
    <property type="entry name" value="PolY_Pol_V_umuC"/>
    <property type="match status" value="1"/>
</dbReference>
<dbReference type="SUPFAM" id="SSF56672">
    <property type="entry name" value="DNA/RNA polymerases"/>
    <property type="match status" value="1"/>
</dbReference>
<dbReference type="PANTHER" id="PTHR11076">
    <property type="entry name" value="DNA REPAIR POLYMERASE UMUC / TRANSFERASE FAMILY MEMBER"/>
    <property type="match status" value="1"/>
</dbReference>
<proteinExistence type="inferred from homology"/>
<evidence type="ECO:0000256" key="5">
    <source>
        <dbReference type="ARBA" id="ARBA00023236"/>
    </source>
</evidence>
<dbReference type="Gene3D" id="1.10.150.20">
    <property type="entry name" value="5' to 3' exonuclease, C-terminal subdomain"/>
    <property type="match status" value="1"/>
</dbReference>
<sequence>MCSKMGVINGCVVARSAEVKALGIPMGVPWFQLQAQARKHGIVACSSNYALYADMSNRVVEVLSSFSPKIEVYSIDESFLDFTGFERQGYTSYGAEIRQRVADWLGLAVCVGIGTSKTLAKLANHCAKKSHAGADGVCDFTVMSEPALVQLFARIVVGEVWGVGRQITARLEAMGIKTVLQLRDANPETIRTRFSVVLERTVRELRGISCLDLQEVDPDKQQIMSSRSFGAVIYELADLEEAVASYIAKAAEKLRAQDSLAGAVQVYFRTNVFKPEVPQYQRAVTVPLPDASSDTRVLTQWALRVLRRIYRPGYGYHKAGVTLMEIVPKANQQFSLFTESGAGDARAAKLMGALDDINQRYGRGTLRLATEGLDRPWQMRRGNLSPAYTTAWEGLPVVRAC</sequence>
<dbReference type="Gene3D" id="3.40.1170.60">
    <property type="match status" value="1"/>
</dbReference>
<dbReference type="Gene3D" id="3.30.70.270">
    <property type="match status" value="1"/>
</dbReference>
<dbReference type="PANTHER" id="PTHR11076:SF34">
    <property type="entry name" value="PROTEIN UMUC"/>
    <property type="match status" value="1"/>
</dbReference>
<dbReference type="Pfam" id="PF13438">
    <property type="entry name" value="DUF4113"/>
    <property type="match status" value="1"/>
</dbReference>